<comment type="caution">
    <text evidence="2">The sequence shown here is derived from an EMBL/GenBank/DDBJ whole genome shotgun (WGS) entry which is preliminary data.</text>
</comment>
<accession>A0ABV7ZG41</accession>
<keyword evidence="3" id="KW-1185">Reference proteome</keyword>
<name>A0ABV7ZG41_9HELI</name>
<organism evidence="2 3">
    <name type="scientific">Helicobacter baculiformis</name>
    <dbReference type="NCBI Taxonomy" id="427351"/>
    <lineage>
        <taxon>Bacteria</taxon>
        <taxon>Pseudomonadati</taxon>
        <taxon>Campylobacterota</taxon>
        <taxon>Epsilonproteobacteria</taxon>
        <taxon>Campylobacterales</taxon>
        <taxon>Helicobacteraceae</taxon>
        <taxon>Helicobacter</taxon>
    </lineage>
</organism>
<reference evidence="3" key="1">
    <citation type="journal article" date="2019" name="Int. J. Syst. Evol. Microbiol.">
        <title>The Global Catalogue of Microorganisms (GCM) 10K type strain sequencing project: providing services to taxonomists for standard genome sequencing and annotation.</title>
        <authorList>
            <consortium name="The Broad Institute Genomics Platform"/>
            <consortium name="The Broad Institute Genome Sequencing Center for Infectious Disease"/>
            <person name="Wu L."/>
            <person name="Ma J."/>
        </authorList>
    </citation>
    <scope>NUCLEOTIDE SEQUENCE [LARGE SCALE GENOMIC DNA]</scope>
    <source>
        <strain evidence="3">CCUG 53816</strain>
    </source>
</reference>
<dbReference type="Proteomes" id="UP001595783">
    <property type="component" value="Unassembled WGS sequence"/>
</dbReference>
<protein>
    <submittedName>
        <fullName evidence="2">Uncharacterized protein</fullName>
    </submittedName>
</protein>
<proteinExistence type="predicted"/>
<dbReference type="EMBL" id="JBHRZO010000007">
    <property type="protein sequence ID" value="MFC3847239.1"/>
    <property type="molecule type" value="Genomic_DNA"/>
</dbReference>
<dbReference type="RefSeq" id="WP_382262353.1">
    <property type="nucleotide sequence ID" value="NZ_JBHRZO010000007.1"/>
</dbReference>
<evidence type="ECO:0000313" key="2">
    <source>
        <dbReference type="EMBL" id="MFC3847239.1"/>
    </source>
</evidence>
<gene>
    <name evidence="2" type="ORF">ACFOPX_01645</name>
</gene>
<feature type="compositionally biased region" description="Basic and acidic residues" evidence="1">
    <location>
        <begin position="1"/>
        <end position="21"/>
    </location>
</feature>
<sequence>MAQELTELKQQRHIQDNKLDDPQTEVQDQELGQVQEDLEQQAPTQDISIAKGEQEVTEKLGQIPQNQEVSEQQEFLQSIAIFQDEIQEVLTEHPNRHKP</sequence>
<feature type="region of interest" description="Disordered" evidence="1">
    <location>
        <begin position="1"/>
        <end position="47"/>
    </location>
</feature>
<evidence type="ECO:0000313" key="3">
    <source>
        <dbReference type="Proteomes" id="UP001595783"/>
    </source>
</evidence>
<evidence type="ECO:0000256" key="1">
    <source>
        <dbReference type="SAM" id="MobiDB-lite"/>
    </source>
</evidence>